<feature type="transmembrane region" description="Helical" evidence="1">
    <location>
        <begin position="6"/>
        <end position="23"/>
    </location>
</feature>
<evidence type="ECO:0008006" key="4">
    <source>
        <dbReference type="Google" id="ProtNLM"/>
    </source>
</evidence>
<sequence>MEIFSSYNVIIEAAIVVILSFWFNSIAKKTNIPAVLMLITLGILIKIGLGFLIPTIPRLYVIT</sequence>
<proteinExistence type="predicted"/>
<keyword evidence="1" id="KW-1133">Transmembrane helix</keyword>
<evidence type="ECO:0000313" key="2">
    <source>
        <dbReference type="EMBL" id="UWX55486.1"/>
    </source>
</evidence>
<accession>A0ABY5YC66</accession>
<keyword evidence="1" id="KW-0472">Membrane</keyword>
<evidence type="ECO:0000256" key="1">
    <source>
        <dbReference type="SAM" id="Phobius"/>
    </source>
</evidence>
<protein>
    <recommendedName>
        <fullName evidence="4">Sodium/hydrogen exchanger family protein</fullName>
    </recommendedName>
</protein>
<gene>
    <name evidence="2" type="ORF">NYZ99_02860</name>
</gene>
<keyword evidence="3" id="KW-1185">Reference proteome</keyword>
<keyword evidence="1" id="KW-0812">Transmembrane</keyword>
<dbReference type="RefSeq" id="WP_260573442.1">
    <property type="nucleotide sequence ID" value="NZ_CP104205.1"/>
</dbReference>
<name>A0ABY5YC66_9FLAO</name>
<organism evidence="2 3">
    <name type="scientific">Maribacter litopenaei</name>
    <dbReference type="NCBI Taxonomy" id="2976127"/>
    <lineage>
        <taxon>Bacteria</taxon>
        <taxon>Pseudomonadati</taxon>
        <taxon>Bacteroidota</taxon>
        <taxon>Flavobacteriia</taxon>
        <taxon>Flavobacteriales</taxon>
        <taxon>Flavobacteriaceae</taxon>
        <taxon>Maribacter</taxon>
    </lineage>
</organism>
<dbReference type="Proteomes" id="UP001059209">
    <property type="component" value="Chromosome"/>
</dbReference>
<feature type="transmembrane region" description="Helical" evidence="1">
    <location>
        <begin position="35"/>
        <end position="56"/>
    </location>
</feature>
<evidence type="ECO:0000313" key="3">
    <source>
        <dbReference type="Proteomes" id="UP001059209"/>
    </source>
</evidence>
<dbReference type="EMBL" id="CP104205">
    <property type="protein sequence ID" value="UWX55486.1"/>
    <property type="molecule type" value="Genomic_DNA"/>
</dbReference>
<reference evidence="2" key="1">
    <citation type="submission" date="2022-09" db="EMBL/GenBank/DDBJ databases">
        <title>Maribacter litopenaei sp. nov., isolated from the intestinal tract of the Pacific White Shrimp, Litopenaeus vannamei.</title>
        <authorList>
            <person name="Kim S.Y."/>
            <person name="Hwang C.Y."/>
        </authorList>
    </citation>
    <scope>NUCLEOTIDE SEQUENCE</scope>
    <source>
        <strain evidence="2">HL-LV01</strain>
    </source>
</reference>